<feature type="compositionally biased region" description="Polar residues" evidence="1">
    <location>
        <begin position="190"/>
        <end position="203"/>
    </location>
</feature>
<dbReference type="EMBL" id="CAJNOQ010002752">
    <property type="protein sequence ID" value="CAF0976500.1"/>
    <property type="molecule type" value="Genomic_DNA"/>
</dbReference>
<dbReference type="Proteomes" id="UP000677228">
    <property type="component" value="Unassembled WGS sequence"/>
</dbReference>
<keyword evidence="6" id="KW-1185">Reference proteome</keyword>
<evidence type="ECO:0000313" key="6">
    <source>
        <dbReference type="Proteomes" id="UP000663829"/>
    </source>
</evidence>
<feature type="compositionally biased region" description="Acidic residues" evidence="1">
    <location>
        <begin position="973"/>
        <end position="986"/>
    </location>
</feature>
<dbReference type="OrthoDB" id="10050448at2759"/>
<sequence length="1148" mass="131521">MVHFMASQPMIPDLANSLPTTYTFHPNNQADDLSTQQQAPPSSSQPSTNNNQSSPNGPIRSSGTHPGDYESRLRCPQCETWVVNLSDHLRKTHRIALPIDRKPLLRRAREEKRRMAESNNQQQLNTVAPPPRATQTQNIVNGLPTLNSHQPHNEIENLLFKQENDNSILQHSVQHQFALPENILNCPPMNVTNIAGGQQQYTTIKRRRSSDDDDHHTQNNNNSSNNTNGLLLVVTSSSPNKKQRTQIVDGKMQHQQKQGKKGRNKNMNNTNSKTQQQHQQDEPSDDLTKVIQMLTNEMTFLNQHLQTTSLLLQKQLDLARDSLHACSVQFAHFLFNMALAVASSSTTSPSVTSSSSLLASKKSGSTTPGIKIELAKTYQFDVDLEDVDRLLEMRQKFYKRESDRKLLKLGIPLISETDDNNLSADQLYGSSTTKTSIKHRDLEWLYVILPYVKLYNPHCGLCASTKNYGRRLDTAQSYLLRVYFYCQANNCGCPFQSIVTVKDNGKALLCTRSSNGHIVDHSKAKRVMRPNRAVGRAVQERKREQQNETTEHNNIIDEWNQSVFNDTSDFNNTYHLTTTTSTVNNNTSLISIEGDFEETNRTSSTKRFVNMCFDLTQLAATLRTEINQNGLLVGAIQTISMSPFYFTLHTESSIRYYHSQLTRKHQPKTQLPPVTQLTIPPSTSSQIIIIDNGAFHTTTQPSQSCEQSIACMICEVVEHNGKKLHYYELMLTNNDDTSFIPITLTYADGDDSFTPSNEVELSFWLKRFLWDHEQLHKSSLPQNIQDYYFPQPSVLLVNSHRDNVLNNVCLEFFNQENFKEYLQRTYVCLINRLPQDSLPRIYAKKNNNKNDGKILVQEQLPSQPKTILFVSSTTILYEFRLLVMKHVSSELRQLALWSSLLLLHTNNWNDIKLSWSLICEIFLNWGTNYVSLKSYELLCNKVAKIENDPDIMSGYNNVYDTMENSNETKSEQFDEIDNENDEEEEENKNSTNEIDLSDFQNDHFYTNKMFHSGSNIFVSPYETDLRKIFNEKNKSKPALLASFDSLSNTDKIILKKIKGNYKWLHSLLKEYIPTLPLWSNLIHSISNNHKTVRLNKRIQRIMASKDRRLNNIKRIQLAEKVHGKTDLVVERLAKDMVNIVSIADTRNI</sequence>
<dbReference type="AlphaFoldDB" id="A0A814F4I8"/>
<comment type="caution">
    <text evidence="3">The sequence shown here is derived from an EMBL/GenBank/DDBJ whole genome shotgun (WGS) entry which is preliminary data.</text>
</comment>
<feature type="region of interest" description="Disordered" evidence="1">
    <location>
        <begin position="110"/>
        <end position="150"/>
    </location>
</feature>
<evidence type="ECO:0000256" key="1">
    <source>
        <dbReference type="SAM" id="MobiDB-lite"/>
    </source>
</evidence>
<dbReference type="EMBL" id="CAJOBA010001044">
    <property type="protein sequence ID" value="CAF3572615.1"/>
    <property type="molecule type" value="Genomic_DNA"/>
</dbReference>
<dbReference type="EMBL" id="CAJNOK010001044">
    <property type="protein sequence ID" value="CAF0790102.1"/>
    <property type="molecule type" value="Genomic_DNA"/>
</dbReference>
<evidence type="ECO:0000313" key="2">
    <source>
        <dbReference type="EMBL" id="CAF0790102.1"/>
    </source>
</evidence>
<feature type="region of interest" description="Disordered" evidence="1">
    <location>
        <begin position="190"/>
        <end position="285"/>
    </location>
</feature>
<dbReference type="Proteomes" id="UP000681722">
    <property type="component" value="Unassembled WGS sequence"/>
</dbReference>
<feature type="region of interest" description="Disordered" evidence="1">
    <location>
        <begin position="966"/>
        <end position="993"/>
    </location>
</feature>
<dbReference type="Proteomes" id="UP000682733">
    <property type="component" value="Unassembled WGS sequence"/>
</dbReference>
<feature type="region of interest" description="Disordered" evidence="1">
    <location>
        <begin position="21"/>
        <end position="71"/>
    </location>
</feature>
<feature type="compositionally biased region" description="Low complexity" evidence="1">
    <location>
        <begin position="34"/>
        <end position="56"/>
    </location>
</feature>
<feature type="compositionally biased region" description="Low complexity" evidence="1">
    <location>
        <begin position="265"/>
        <end position="277"/>
    </location>
</feature>
<protein>
    <submittedName>
        <fullName evidence="3">Uncharacterized protein</fullName>
    </submittedName>
</protein>
<dbReference type="Proteomes" id="UP000663829">
    <property type="component" value="Unassembled WGS sequence"/>
</dbReference>
<evidence type="ECO:0000313" key="4">
    <source>
        <dbReference type="EMBL" id="CAF3572615.1"/>
    </source>
</evidence>
<feature type="compositionally biased region" description="Polar residues" evidence="1">
    <location>
        <begin position="21"/>
        <end position="33"/>
    </location>
</feature>
<feature type="compositionally biased region" description="Polar residues" evidence="1">
    <location>
        <begin position="117"/>
        <end position="126"/>
    </location>
</feature>
<name>A0A814F4I8_9BILA</name>
<feature type="compositionally biased region" description="Low complexity" evidence="1">
    <location>
        <begin position="218"/>
        <end position="228"/>
    </location>
</feature>
<organism evidence="3 6">
    <name type="scientific">Didymodactylos carnosus</name>
    <dbReference type="NCBI Taxonomy" id="1234261"/>
    <lineage>
        <taxon>Eukaryota</taxon>
        <taxon>Metazoa</taxon>
        <taxon>Spiralia</taxon>
        <taxon>Gnathifera</taxon>
        <taxon>Rotifera</taxon>
        <taxon>Eurotatoria</taxon>
        <taxon>Bdelloidea</taxon>
        <taxon>Philodinida</taxon>
        <taxon>Philodinidae</taxon>
        <taxon>Didymodactylos</taxon>
    </lineage>
</organism>
<gene>
    <name evidence="3" type="ORF">GPM918_LOCUS12519</name>
    <name evidence="2" type="ORF">OVA965_LOCUS4087</name>
    <name evidence="5" type="ORF">SRO942_LOCUS12519</name>
    <name evidence="4" type="ORF">TMI583_LOCUS4085</name>
</gene>
<reference evidence="3" key="1">
    <citation type="submission" date="2021-02" db="EMBL/GenBank/DDBJ databases">
        <authorList>
            <person name="Nowell W R."/>
        </authorList>
    </citation>
    <scope>NUCLEOTIDE SEQUENCE</scope>
</reference>
<evidence type="ECO:0000313" key="3">
    <source>
        <dbReference type="EMBL" id="CAF0976500.1"/>
    </source>
</evidence>
<dbReference type="EMBL" id="CAJOBC010002752">
    <property type="protein sequence ID" value="CAF3749358.1"/>
    <property type="molecule type" value="Genomic_DNA"/>
</dbReference>
<feature type="compositionally biased region" description="Polar residues" evidence="1">
    <location>
        <begin position="133"/>
        <end position="150"/>
    </location>
</feature>
<evidence type="ECO:0000313" key="5">
    <source>
        <dbReference type="EMBL" id="CAF3749358.1"/>
    </source>
</evidence>
<accession>A0A814F4I8</accession>
<proteinExistence type="predicted"/>